<dbReference type="Pfam" id="PF09424">
    <property type="entry name" value="YqeY"/>
    <property type="match status" value="1"/>
</dbReference>
<dbReference type="Gene3D" id="1.10.1510.10">
    <property type="entry name" value="Uncharacterised protein YqeY/AIM41 PF09424, N-terminal domain"/>
    <property type="match status" value="1"/>
</dbReference>
<dbReference type="InterPro" id="IPR019004">
    <property type="entry name" value="YqeY/Aim41"/>
</dbReference>
<dbReference type="EMBL" id="AP025591">
    <property type="protein sequence ID" value="BDG04379.1"/>
    <property type="molecule type" value="Genomic_DNA"/>
</dbReference>
<accession>A0ABN6MX06</accession>
<keyword evidence="2" id="KW-1185">Reference proteome</keyword>
<dbReference type="Proteomes" id="UP001162891">
    <property type="component" value="Chromosome"/>
</dbReference>
<dbReference type="SUPFAM" id="SSF89095">
    <property type="entry name" value="GatB/YqeY motif"/>
    <property type="match status" value="1"/>
</dbReference>
<dbReference type="Gene3D" id="1.10.10.410">
    <property type="match status" value="1"/>
</dbReference>
<protein>
    <submittedName>
        <fullName evidence="1">Aspartyl-tRNA amidotransferase subunit B</fullName>
    </submittedName>
</protein>
<dbReference type="InterPro" id="IPR023168">
    <property type="entry name" value="GatB_Yqey_C_2"/>
</dbReference>
<dbReference type="PANTHER" id="PTHR28055">
    <property type="entry name" value="ALTERED INHERITANCE OF MITOCHONDRIA PROTEIN 41, MITOCHONDRIAL"/>
    <property type="match status" value="1"/>
</dbReference>
<sequence length="149" mass="16484">MALKEQLDQDLKAAMRDKDALKLSVVRMLKSAVKYREIELMKPLDDAGVLGVIGSEIKRRRDSVEQYKAGNRQDLADKEEAEIKILQAWLPQQLTEDELRAKVDAAIAQTNAKGPKDMGAVMKALLPEVQGRAEGKAVADMVKARLTGK</sequence>
<proteinExistence type="predicted"/>
<gene>
    <name evidence="1" type="ORF">AMOR_33750</name>
</gene>
<dbReference type="PANTHER" id="PTHR28055:SF1">
    <property type="entry name" value="ALTERED INHERITANCE OF MITOCHONDRIA PROTEIN 41, MITOCHONDRIAL"/>
    <property type="match status" value="1"/>
</dbReference>
<dbReference type="InterPro" id="IPR042184">
    <property type="entry name" value="YqeY/Aim41_N"/>
</dbReference>
<reference evidence="2" key="1">
    <citation type="journal article" date="2022" name="Int. J. Syst. Evol. Microbiol.">
        <title>Anaeromyxobacter oryzae sp. nov., Anaeromyxobacter diazotrophicus sp. nov. and Anaeromyxobacter paludicola sp. nov., isolated from paddy soils.</title>
        <authorList>
            <person name="Itoh H."/>
            <person name="Xu Z."/>
            <person name="Mise K."/>
            <person name="Masuda Y."/>
            <person name="Ushijima N."/>
            <person name="Hayakawa C."/>
            <person name="Shiratori Y."/>
            <person name="Senoo K."/>
        </authorList>
    </citation>
    <scope>NUCLEOTIDE SEQUENCE [LARGE SCALE GENOMIC DNA]</scope>
    <source>
        <strain evidence="2">Red232</strain>
    </source>
</reference>
<organism evidence="1 2">
    <name type="scientific">Anaeromyxobacter oryzae</name>
    <dbReference type="NCBI Taxonomy" id="2918170"/>
    <lineage>
        <taxon>Bacteria</taxon>
        <taxon>Pseudomonadati</taxon>
        <taxon>Myxococcota</taxon>
        <taxon>Myxococcia</taxon>
        <taxon>Myxococcales</taxon>
        <taxon>Cystobacterineae</taxon>
        <taxon>Anaeromyxobacteraceae</taxon>
        <taxon>Anaeromyxobacter</taxon>
    </lineage>
</organism>
<evidence type="ECO:0000313" key="1">
    <source>
        <dbReference type="EMBL" id="BDG04379.1"/>
    </source>
</evidence>
<name>A0ABN6MX06_9BACT</name>
<dbReference type="RefSeq" id="WP_248352736.1">
    <property type="nucleotide sequence ID" value="NZ_AP025591.1"/>
</dbReference>
<dbReference type="InterPro" id="IPR003789">
    <property type="entry name" value="Asn/Gln_tRNA_amidoTrase-B-like"/>
</dbReference>
<evidence type="ECO:0000313" key="2">
    <source>
        <dbReference type="Proteomes" id="UP001162891"/>
    </source>
</evidence>